<dbReference type="InterPro" id="IPR017850">
    <property type="entry name" value="Alkaline_phosphatase_core_sf"/>
</dbReference>
<name>A0A1F6TEE6_9PROT</name>
<dbReference type="Pfam" id="PF00884">
    <property type="entry name" value="Sulfatase"/>
    <property type="match status" value="1"/>
</dbReference>
<keyword evidence="3 9" id="KW-0812">Transmembrane</keyword>
<evidence type="ECO:0000313" key="12">
    <source>
        <dbReference type="Proteomes" id="UP000177925"/>
    </source>
</evidence>
<evidence type="ECO:0000256" key="2">
    <source>
        <dbReference type="ARBA" id="ARBA00022475"/>
    </source>
</evidence>
<sequence>YRDYFGQLSVGRIAAAFAHGVRFDAAVIAIFFLIPLLLFNLPFRFTASRVWQLPFATILWAIAVAMGVVLAADVVYFGYVNRHIASELLAIGQDMGAMVHIAFTSYPGAVAAYATLCAGLAWLWWRIAVRETAPVRAGNGAIKFVVLFLVLVLTGRGWTLYGKPVNVVHAFTSGNTAAGNLTLNGLFSAVMASDATRVVNHRFFDPREARRIVAQTYPITDGEYPFLRHYEPKPVPVHSNLVFVLLESWSFHYIDGLAGGHYGVTPNFDALVKQGLAFTRAYSAGQRSIEGVQATLTGIPLLIGSPYLGKGLELANISRLGDIAQRHRYRTIFVQSSRRGSFRMDAIARAAGFQEYYGMEDVPIVLDYPDSATSDYGWDYDTFLFTAGKLAQEKRPFLAYVYTGTTHEPFTRLPARFEKRPHGELTEDGFLNALYYADWSLGEFMKAAKKSDWYKNTIFIFVADHPIGKFGVKTTLDRFHIPLLVYAPDRIKPEMSDVVASQHDLFPTVVDLLGFEDPFSALGDSLLRKKDGYAFVSAGNIVGLIGKEGYLTSSLKN</sequence>
<evidence type="ECO:0000259" key="10">
    <source>
        <dbReference type="Pfam" id="PF00884"/>
    </source>
</evidence>
<dbReference type="PIRSF" id="PIRSF005091">
    <property type="entry name" value="Mmb_sulf_HI1246"/>
    <property type="match status" value="1"/>
</dbReference>
<feature type="active site" evidence="6">
    <location>
        <position position="288"/>
    </location>
</feature>
<evidence type="ECO:0000256" key="7">
    <source>
        <dbReference type="PIRSR" id="PIRSR005091-2"/>
    </source>
</evidence>
<proteinExistence type="predicted"/>
<keyword evidence="7" id="KW-0479">Metal-binding</keyword>
<dbReference type="Gene3D" id="3.40.720.10">
    <property type="entry name" value="Alkaline Phosphatase, subunit A"/>
    <property type="match status" value="1"/>
</dbReference>
<dbReference type="Proteomes" id="UP000177925">
    <property type="component" value="Unassembled WGS sequence"/>
</dbReference>
<dbReference type="InterPro" id="IPR050448">
    <property type="entry name" value="OpgB/LTA_synthase_biosynth"/>
</dbReference>
<feature type="binding site" evidence="8">
    <location>
        <position position="247"/>
    </location>
    <ligand>
        <name>Mn(2+)</name>
        <dbReference type="ChEBI" id="CHEBI:29035"/>
    </ligand>
</feature>
<keyword evidence="5 9" id="KW-0472">Membrane</keyword>
<dbReference type="InterPro" id="IPR012160">
    <property type="entry name" value="LtaS-like"/>
</dbReference>
<feature type="transmembrane region" description="Helical" evidence="9">
    <location>
        <begin position="137"/>
        <end position="158"/>
    </location>
</feature>
<feature type="non-terminal residue" evidence="11">
    <location>
        <position position="557"/>
    </location>
</feature>
<dbReference type="AlphaFoldDB" id="A0A1F6TEE6"/>
<evidence type="ECO:0000256" key="3">
    <source>
        <dbReference type="ARBA" id="ARBA00022692"/>
    </source>
</evidence>
<comment type="caution">
    <text evidence="11">The sequence shown here is derived from an EMBL/GenBank/DDBJ whole genome shotgun (WGS) entry which is preliminary data.</text>
</comment>
<evidence type="ECO:0000256" key="5">
    <source>
        <dbReference type="ARBA" id="ARBA00023136"/>
    </source>
</evidence>
<evidence type="ECO:0000313" key="11">
    <source>
        <dbReference type="EMBL" id="OGI43445.1"/>
    </source>
</evidence>
<keyword evidence="2" id="KW-1003">Cell membrane</keyword>
<dbReference type="GO" id="GO:0005886">
    <property type="term" value="C:plasma membrane"/>
    <property type="evidence" value="ECO:0007669"/>
    <property type="project" value="UniProtKB-SubCell"/>
</dbReference>
<dbReference type="InterPro" id="IPR000917">
    <property type="entry name" value="Sulfatase_N"/>
</dbReference>
<feature type="transmembrane region" description="Helical" evidence="9">
    <location>
        <begin position="25"/>
        <end position="43"/>
    </location>
</feature>
<feature type="binding site" evidence="8">
    <location>
        <position position="464"/>
    </location>
    <ligand>
        <name>Mn(2+)</name>
        <dbReference type="ChEBI" id="CHEBI:29035"/>
    </ligand>
</feature>
<dbReference type="GO" id="GO:0046872">
    <property type="term" value="F:metal ion binding"/>
    <property type="evidence" value="ECO:0007669"/>
    <property type="project" value="UniProtKB-KW"/>
</dbReference>
<evidence type="ECO:0000256" key="8">
    <source>
        <dbReference type="PIRSR" id="PIRSR005091-3"/>
    </source>
</evidence>
<evidence type="ECO:0000256" key="4">
    <source>
        <dbReference type="ARBA" id="ARBA00022989"/>
    </source>
</evidence>
<dbReference type="CDD" id="cd16015">
    <property type="entry name" value="LTA_synthase"/>
    <property type="match status" value="1"/>
</dbReference>
<feature type="non-terminal residue" evidence="11">
    <location>
        <position position="1"/>
    </location>
</feature>
<dbReference type="PANTHER" id="PTHR47371">
    <property type="entry name" value="LIPOTEICHOIC ACID SYNTHASE"/>
    <property type="match status" value="1"/>
</dbReference>
<gene>
    <name evidence="11" type="ORF">A2150_00230</name>
</gene>
<dbReference type="Gene3D" id="3.30.1120.80">
    <property type="match status" value="1"/>
</dbReference>
<feature type="binding site" evidence="8">
    <location>
        <position position="465"/>
    </location>
    <ligand>
        <name>Mn(2+)</name>
        <dbReference type="ChEBI" id="CHEBI:29035"/>
    </ligand>
</feature>
<organism evidence="11 12">
    <name type="scientific">Candidatus Muproteobacteria bacterium RBG_16_64_11</name>
    <dbReference type="NCBI Taxonomy" id="1817758"/>
    <lineage>
        <taxon>Bacteria</taxon>
        <taxon>Pseudomonadati</taxon>
        <taxon>Pseudomonadota</taxon>
        <taxon>Candidatus Muproteobacteria</taxon>
    </lineage>
</organism>
<feature type="transmembrane region" description="Helical" evidence="9">
    <location>
        <begin position="99"/>
        <end position="125"/>
    </location>
</feature>
<evidence type="ECO:0000256" key="9">
    <source>
        <dbReference type="SAM" id="Phobius"/>
    </source>
</evidence>
<feature type="transmembrane region" description="Helical" evidence="9">
    <location>
        <begin position="55"/>
        <end position="79"/>
    </location>
</feature>
<protein>
    <recommendedName>
        <fullName evidence="10">Sulfatase N-terminal domain-containing protein</fullName>
    </recommendedName>
</protein>
<evidence type="ECO:0000256" key="6">
    <source>
        <dbReference type="PIRSR" id="PIRSR005091-1"/>
    </source>
</evidence>
<evidence type="ECO:0000256" key="1">
    <source>
        <dbReference type="ARBA" id="ARBA00004651"/>
    </source>
</evidence>
<feature type="domain" description="Sulfatase N-terminal" evidence="10">
    <location>
        <begin position="240"/>
        <end position="514"/>
    </location>
</feature>
<dbReference type="SUPFAM" id="SSF53649">
    <property type="entry name" value="Alkaline phosphatase-like"/>
    <property type="match status" value="1"/>
</dbReference>
<keyword evidence="4 9" id="KW-1133">Transmembrane helix</keyword>
<keyword evidence="7" id="KW-0464">Manganese</keyword>
<comment type="subcellular location">
    <subcellularLocation>
        <location evidence="1">Cell membrane</location>
        <topology evidence="1">Multi-pass membrane protein</topology>
    </subcellularLocation>
</comment>
<dbReference type="EMBL" id="MFSS01000056">
    <property type="protein sequence ID" value="OGI43445.1"/>
    <property type="molecule type" value="Genomic_DNA"/>
</dbReference>
<dbReference type="PANTHER" id="PTHR47371:SF3">
    <property type="entry name" value="PHOSPHOGLYCEROL TRANSFERASE I"/>
    <property type="match status" value="1"/>
</dbReference>
<feature type="binding site" evidence="7">
    <location>
        <position position="407"/>
    </location>
    <ligand>
        <name>substrate</name>
    </ligand>
</feature>
<reference evidence="11 12" key="1">
    <citation type="journal article" date="2016" name="Nat. Commun.">
        <title>Thousands of microbial genomes shed light on interconnected biogeochemical processes in an aquifer system.</title>
        <authorList>
            <person name="Anantharaman K."/>
            <person name="Brown C.T."/>
            <person name="Hug L.A."/>
            <person name="Sharon I."/>
            <person name="Castelle C.J."/>
            <person name="Probst A.J."/>
            <person name="Thomas B.C."/>
            <person name="Singh A."/>
            <person name="Wilkins M.J."/>
            <person name="Karaoz U."/>
            <person name="Brodie E.L."/>
            <person name="Williams K.H."/>
            <person name="Hubbard S.S."/>
            <person name="Banfield J.F."/>
        </authorList>
    </citation>
    <scope>NUCLEOTIDE SEQUENCE [LARGE SCALE GENOMIC DNA]</scope>
</reference>
<accession>A0A1F6TEE6</accession>